<accession>A0A521F797</accession>
<dbReference type="Proteomes" id="UP000320300">
    <property type="component" value="Unassembled WGS sequence"/>
</dbReference>
<dbReference type="Gene3D" id="3.30.1120.80">
    <property type="match status" value="1"/>
</dbReference>
<dbReference type="EMBL" id="FXTN01000010">
    <property type="protein sequence ID" value="SMO91481.1"/>
    <property type="molecule type" value="Genomic_DNA"/>
</dbReference>
<dbReference type="RefSeq" id="WP_246101638.1">
    <property type="nucleotide sequence ID" value="NZ_CBCSJO010000010.1"/>
</dbReference>
<evidence type="ECO:0000313" key="2">
    <source>
        <dbReference type="Proteomes" id="UP000320300"/>
    </source>
</evidence>
<keyword evidence="2" id="KW-1185">Reference proteome</keyword>
<protein>
    <submittedName>
        <fullName evidence="1">Uncharacterized protein</fullName>
    </submittedName>
</protein>
<sequence>MYGKNVLNASYQPRAILGTYQKLAYLRQDSLVILGPQQKTETFLYNKVRNEQIPSPLSAGTINKAIANYQTAYDLFKNGGMH</sequence>
<dbReference type="AlphaFoldDB" id="A0A521F797"/>
<proteinExistence type="predicted"/>
<evidence type="ECO:0000313" key="1">
    <source>
        <dbReference type="EMBL" id="SMO91481.1"/>
    </source>
</evidence>
<name>A0A521F797_9SPHI</name>
<organism evidence="1 2">
    <name type="scientific">Pedobacter westerhofensis</name>
    <dbReference type="NCBI Taxonomy" id="425512"/>
    <lineage>
        <taxon>Bacteria</taxon>
        <taxon>Pseudomonadati</taxon>
        <taxon>Bacteroidota</taxon>
        <taxon>Sphingobacteriia</taxon>
        <taxon>Sphingobacteriales</taxon>
        <taxon>Sphingobacteriaceae</taxon>
        <taxon>Pedobacter</taxon>
    </lineage>
</organism>
<gene>
    <name evidence="1" type="ORF">SAMN06265348_110182</name>
</gene>
<reference evidence="1 2" key="1">
    <citation type="submission" date="2017-05" db="EMBL/GenBank/DDBJ databases">
        <authorList>
            <person name="Varghese N."/>
            <person name="Submissions S."/>
        </authorList>
    </citation>
    <scope>NUCLEOTIDE SEQUENCE [LARGE SCALE GENOMIC DNA]</scope>
    <source>
        <strain evidence="1 2">DSM 19036</strain>
    </source>
</reference>